<dbReference type="InterPro" id="IPR026040">
    <property type="entry name" value="HyI-like"/>
</dbReference>
<sequence length="260" mass="29281">MGKLKFCANVSWMFKESPFLDRYGLAAKAGFNGVEAAWPYEFSIDELVAAKNAANIDQVLINTGCSESLGHAADYNKVQKFRDELSLGIKYANALDCKRVHVMAGFRHPEAVTTKAMATYVENLKYAADELQAHGLTGLIEPIQNKTMENSYFINKSVEAMQVLELVNKPNIKYQLDFFHVQLMEGNLTDIVRSTFPKIGHIQLSQVPKRNEPSTAGEIQYSYIFDLLEKLGYDGWIGCEYTPATTTVEGLEWYTNYMSL</sequence>
<evidence type="ECO:0000259" key="9">
    <source>
        <dbReference type="Pfam" id="PF01261"/>
    </source>
</evidence>
<evidence type="ECO:0000256" key="8">
    <source>
        <dbReference type="PIRSR" id="PIRSR006241-50"/>
    </source>
</evidence>
<proteinExistence type="evidence at transcript level"/>
<dbReference type="SUPFAM" id="SSF51658">
    <property type="entry name" value="Xylose isomerase-like"/>
    <property type="match status" value="1"/>
</dbReference>
<accession>A0A6F9DEW2</accession>
<comment type="function">
    <text evidence="2 7">Catalyzes the reversible isomerization between hydroxypyruvate and 2-hydroxy-3-oxopropanoate (also termed tartronate semialdehyde).</text>
</comment>
<evidence type="ECO:0000256" key="4">
    <source>
        <dbReference type="ARBA" id="ARBA00012570"/>
    </source>
</evidence>
<evidence type="ECO:0000256" key="2">
    <source>
        <dbReference type="ARBA" id="ARBA00002968"/>
    </source>
</evidence>
<dbReference type="EC" id="5.3.1.22" evidence="4 7"/>
<gene>
    <name evidence="10" type="primary">Hyi</name>
</gene>
<dbReference type="EMBL" id="LR785899">
    <property type="protein sequence ID" value="CAB3255012.1"/>
    <property type="molecule type" value="mRNA"/>
</dbReference>
<dbReference type="InterPro" id="IPR050417">
    <property type="entry name" value="Sugar_Epim/Isomerase"/>
</dbReference>
<evidence type="ECO:0000256" key="7">
    <source>
        <dbReference type="PIRNR" id="PIRNR006241"/>
    </source>
</evidence>
<dbReference type="InterPro" id="IPR013022">
    <property type="entry name" value="Xyl_isomerase-like_TIM-brl"/>
</dbReference>
<dbReference type="Pfam" id="PF01261">
    <property type="entry name" value="AP_endonuc_2"/>
    <property type="match status" value="1"/>
</dbReference>
<dbReference type="FunFam" id="3.20.20.150:FF:000007">
    <property type="entry name" value="Hydroxypyruvate isomerase"/>
    <property type="match status" value="1"/>
</dbReference>
<reference evidence="10" key="1">
    <citation type="submission" date="2020-04" db="EMBL/GenBank/DDBJ databases">
        <authorList>
            <person name="Neveu A P."/>
        </authorList>
    </citation>
    <scope>NUCLEOTIDE SEQUENCE</scope>
    <source>
        <tissue evidence="10">Whole embryo</tissue>
    </source>
</reference>
<dbReference type="AlphaFoldDB" id="A0A6F9DEW2"/>
<evidence type="ECO:0000256" key="5">
    <source>
        <dbReference type="ARBA" id="ARBA00017985"/>
    </source>
</evidence>
<protein>
    <recommendedName>
        <fullName evidence="5 7">Putative hydroxypyruvate isomerase</fullName>
        <ecNumber evidence="4 7">5.3.1.22</ecNumber>
    </recommendedName>
</protein>
<evidence type="ECO:0000256" key="1">
    <source>
        <dbReference type="ARBA" id="ARBA00000476"/>
    </source>
</evidence>
<feature type="domain" description="Xylose isomerase-like TIM barrel" evidence="9">
    <location>
        <begin position="25"/>
        <end position="256"/>
    </location>
</feature>
<feature type="active site" description="Proton donor/acceptor" evidence="8">
    <location>
        <position position="240"/>
    </location>
</feature>
<evidence type="ECO:0000256" key="6">
    <source>
        <dbReference type="ARBA" id="ARBA00023235"/>
    </source>
</evidence>
<name>A0A6F9DEW2_9ASCI</name>
<feature type="active site" description="Proton donor/acceptor" evidence="8">
    <location>
        <position position="141"/>
    </location>
</feature>
<dbReference type="GO" id="GO:0008903">
    <property type="term" value="F:hydroxypyruvate isomerase activity"/>
    <property type="evidence" value="ECO:0007669"/>
    <property type="project" value="UniProtKB-EC"/>
</dbReference>
<organism evidence="10">
    <name type="scientific">Phallusia mammillata</name>
    <dbReference type="NCBI Taxonomy" id="59560"/>
    <lineage>
        <taxon>Eukaryota</taxon>
        <taxon>Metazoa</taxon>
        <taxon>Chordata</taxon>
        <taxon>Tunicata</taxon>
        <taxon>Ascidiacea</taxon>
        <taxon>Phlebobranchia</taxon>
        <taxon>Ascidiidae</taxon>
        <taxon>Phallusia</taxon>
    </lineage>
</organism>
<evidence type="ECO:0000256" key="3">
    <source>
        <dbReference type="ARBA" id="ARBA00005962"/>
    </source>
</evidence>
<keyword evidence="6 7" id="KW-0413">Isomerase</keyword>
<dbReference type="InterPro" id="IPR036237">
    <property type="entry name" value="Xyl_isomerase-like_sf"/>
</dbReference>
<dbReference type="Gene3D" id="3.20.20.150">
    <property type="entry name" value="Divalent-metal-dependent TIM barrel enzymes"/>
    <property type="match status" value="1"/>
</dbReference>
<evidence type="ECO:0000313" key="10">
    <source>
        <dbReference type="EMBL" id="CAB3255012.1"/>
    </source>
</evidence>
<dbReference type="PANTHER" id="PTHR43489">
    <property type="entry name" value="ISOMERASE"/>
    <property type="match status" value="1"/>
</dbReference>
<dbReference type="PANTHER" id="PTHR43489:SF6">
    <property type="entry name" value="HYDROXYPYRUVATE ISOMERASE-RELATED"/>
    <property type="match status" value="1"/>
</dbReference>
<comment type="catalytic activity">
    <reaction evidence="1 7">
        <text>3-hydroxypyruvate = 2-hydroxy-3-oxopropanoate</text>
        <dbReference type="Rhea" id="RHEA:11952"/>
        <dbReference type="ChEBI" id="CHEBI:17180"/>
        <dbReference type="ChEBI" id="CHEBI:57978"/>
        <dbReference type="EC" id="5.3.1.22"/>
    </reaction>
</comment>
<keyword evidence="10" id="KW-0670">Pyruvate</keyword>
<dbReference type="PIRSF" id="PIRSF006241">
    <property type="entry name" value="HyI"/>
    <property type="match status" value="1"/>
</dbReference>
<dbReference type="GO" id="GO:0046487">
    <property type="term" value="P:glyoxylate metabolic process"/>
    <property type="evidence" value="ECO:0007669"/>
    <property type="project" value="TreeGrafter"/>
</dbReference>
<comment type="similarity">
    <text evidence="3 7">Belongs to the hyi family.</text>
</comment>